<protein>
    <submittedName>
        <fullName evidence="1">Uncharacterized protein</fullName>
    </submittedName>
</protein>
<evidence type="ECO:0000313" key="1">
    <source>
        <dbReference type="EMBL" id="GEE04011.1"/>
    </source>
</evidence>
<keyword evidence="2" id="KW-1185">Reference proteome</keyword>
<dbReference type="EMBL" id="BJOV01000005">
    <property type="protein sequence ID" value="GEE04011.1"/>
    <property type="molecule type" value="Genomic_DNA"/>
</dbReference>
<reference evidence="2" key="1">
    <citation type="submission" date="2019-06" db="EMBL/GenBank/DDBJ databases">
        <title>Gordonia isolated from sludge of a wastewater treatment plant.</title>
        <authorList>
            <person name="Tamura T."/>
            <person name="Aoyama K."/>
            <person name="Kang Y."/>
            <person name="Saito S."/>
            <person name="Akiyama N."/>
            <person name="Yazawa K."/>
            <person name="Gonoi T."/>
            <person name="Mikami Y."/>
        </authorList>
    </citation>
    <scope>NUCLEOTIDE SEQUENCE [LARGE SCALE GENOMIC DNA]</scope>
    <source>
        <strain evidence="2">NBRC 107696</strain>
    </source>
</reference>
<name>A0A7I9VFY8_9ACTN</name>
<organism evidence="1 2">
    <name type="scientific">Gordonia spumicola</name>
    <dbReference type="NCBI Taxonomy" id="589161"/>
    <lineage>
        <taxon>Bacteria</taxon>
        <taxon>Bacillati</taxon>
        <taxon>Actinomycetota</taxon>
        <taxon>Actinomycetes</taxon>
        <taxon>Mycobacteriales</taxon>
        <taxon>Gordoniaceae</taxon>
        <taxon>Gordonia</taxon>
    </lineage>
</organism>
<comment type="caution">
    <text evidence="1">The sequence shown here is derived from an EMBL/GenBank/DDBJ whole genome shotgun (WGS) entry which is preliminary data.</text>
</comment>
<dbReference type="Proteomes" id="UP000444960">
    <property type="component" value="Unassembled WGS sequence"/>
</dbReference>
<proteinExistence type="predicted"/>
<sequence>MHVTLIPPPRDRTVVSPSAPLGMSCVVFMKGQTHETRIRFHLLFLWHVVFEWEYRSGPLHANTAQGDS</sequence>
<gene>
    <name evidence="1" type="ORF">nbrc107696_44570</name>
</gene>
<dbReference type="AlphaFoldDB" id="A0A7I9VFY8"/>
<evidence type="ECO:0000313" key="2">
    <source>
        <dbReference type="Proteomes" id="UP000444960"/>
    </source>
</evidence>
<accession>A0A7I9VFY8</accession>